<dbReference type="Gene3D" id="1.10.1040.10">
    <property type="entry name" value="N-(1-d-carboxylethyl)-l-norvaline Dehydrogenase, domain 2"/>
    <property type="match status" value="1"/>
</dbReference>
<comment type="similarity">
    <text evidence="1">Belongs to the HIBADH-related family.</text>
</comment>
<evidence type="ECO:0000259" key="4">
    <source>
        <dbReference type="Pfam" id="PF03446"/>
    </source>
</evidence>
<organism evidence="6 7">
    <name type="scientific">Asanoa iriomotensis</name>
    <dbReference type="NCBI Taxonomy" id="234613"/>
    <lineage>
        <taxon>Bacteria</taxon>
        <taxon>Bacillati</taxon>
        <taxon>Actinomycetota</taxon>
        <taxon>Actinomycetes</taxon>
        <taxon>Micromonosporales</taxon>
        <taxon>Micromonosporaceae</taxon>
        <taxon>Asanoa</taxon>
    </lineage>
</organism>
<dbReference type="InterPro" id="IPR029154">
    <property type="entry name" value="HIBADH-like_NADP-bd"/>
</dbReference>
<evidence type="ECO:0000313" key="7">
    <source>
        <dbReference type="Proteomes" id="UP000624325"/>
    </source>
</evidence>
<gene>
    <name evidence="6" type="ORF">Air01nite_35580</name>
</gene>
<dbReference type="Proteomes" id="UP000624325">
    <property type="component" value="Unassembled WGS sequence"/>
</dbReference>
<dbReference type="InterPro" id="IPR036291">
    <property type="entry name" value="NAD(P)-bd_dom_sf"/>
</dbReference>
<protein>
    <submittedName>
        <fullName evidence="6">Tartronate semialdehyde reductase</fullName>
    </submittedName>
</protein>
<name>A0ABQ4C3W2_9ACTN</name>
<keyword evidence="2" id="KW-0560">Oxidoreductase</keyword>
<feature type="domain" description="6-phosphogluconate dehydrogenase NADP-binding" evidence="4">
    <location>
        <begin position="4"/>
        <end position="158"/>
    </location>
</feature>
<dbReference type="InterPro" id="IPR008927">
    <property type="entry name" value="6-PGluconate_DH-like_C_sf"/>
</dbReference>
<accession>A0ABQ4C3W2</accession>
<dbReference type="InterPro" id="IPR015815">
    <property type="entry name" value="HIBADH-related"/>
</dbReference>
<comment type="caution">
    <text evidence="6">The sequence shown here is derived from an EMBL/GenBank/DDBJ whole genome shotgun (WGS) entry which is preliminary data.</text>
</comment>
<dbReference type="Gene3D" id="3.40.50.720">
    <property type="entry name" value="NAD(P)-binding Rossmann-like Domain"/>
    <property type="match status" value="1"/>
</dbReference>
<dbReference type="PANTHER" id="PTHR43580">
    <property type="entry name" value="OXIDOREDUCTASE GLYR1-RELATED"/>
    <property type="match status" value="1"/>
</dbReference>
<dbReference type="RefSeq" id="WP_203703675.1">
    <property type="nucleotide sequence ID" value="NZ_BAAALU010000010.1"/>
</dbReference>
<dbReference type="PIRSF" id="PIRSF000103">
    <property type="entry name" value="HIBADH"/>
    <property type="match status" value="1"/>
</dbReference>
<dbReference type="SUPFAM" id="SSF51735">
    <property type="entry name" value="NAD(P)-binding Rossmann-fold domains"/>
    <property type="match status" value="1"/>
</dbReference>
<dbReference type="InterPro" id="IPR013328">
    <property type="entry name" value="6PGD_dom2"/>
</dbReference>
<dbReference type="InterPro" id="IPR006115">
    <property type="entry name" value="6PGDH_NADP-bd"/>
</dbReference>
<evidence type="ECO:0000256" key="1">
    <source>
        <dbReference type="ARBA" id="ARBA00009080"/>
    </source>
</evidence>
<keyword evidence="3" id="KW-0520">NAD</keyword>
<feature type="domain" description="3-hydroxyisobutyrate dehydrogenase-like NAD-binding" evidence="5">
    <location>
        <begin position="163"/>
        <end position="281"/>
    </location>
</feature>
<dbReference type="SUPFAM" id="SSF48179">
    <property type="entry name" value="6-phosphogluconate dehydrogenase C-terminal domain-like"/>
    <property type="match status" value="1"/>
</dbReference>
<evidence type="ECO:0000259" key="5">
    <source>
        <dbReference type="Pfam" id="PF14833"/>
    </source>
</evidence>
<sequence>MTAITWIGSGAMGARMAGRLLAAGHRLTVWNRTPGRAQPLVEGGARLAATPTEAVRGADVVFMMLADPAAVGDVVDGPEGVAAGLSGGATVIDMSTVGPAAVMRVAGLLPEGAALVDAPVLGSLSEAETGSLTLLVGGPDQVVTRLEPLLSQLGEPVHVGPLGSGATAKLVANFALLGTVGLLGEDLAVAEALGLPREVTWRVLGLTPLAAQAARRRPALEKDDFPARFALAMARKDADLVVEAAEAVGVDVRFARAVRSWLRDAEAAGLGGADYTAMLAHIGAARHATRAPTGNENWA</sequence>
<evidence type="ECO:0000313" key="6">
    <source>
        <dbReference type="EMBL" id="GIF57463.1"/>
    </source>
</evidence>
<dbReference type="PANTHER" id="PTHR43580:SF2">
    <property type="entry name" value="CYTOKINE-LIKE NUCLEAR FACTOR N-PAC"/>
    <property type="match status" value="1"/>
</dbReference>
<evidence type="ECO:0000256" key="3">
    <source>
        <dbReference type="ARBA" id="ARBA00023027"/>
    </source>
</evidence>
<evidence type="ECO:0000256" key="2">
    <source>
        <dbReference type="ARBA" id="ARBA00023002"/>
    </source>
</evidence>
<dbReference type="EMBL" id="BONC01000023">
    <property type="protein sequence ID" value="GIF57463.1"/>
    <property type="molecule type" value="Genomic_DNA"/>
</dbReference>
<dbReference type="Pfam" id="PF14833">
    <property type="entry name" value="NAD_binding_11"/>
    <property type="match status" value="1"/>
</dbReference>
<proteinExistence type="inferred from homology"/>
<keyword evidence="7" id="KW-1185">Reference proteome</keyword>
<reference evidence="6 7" key="1">
    <citation type="submission" date="2021-01" db="EMBL/GenBank/DDBJ databases">
        <title>Whole genome shotgun sequence of Asanoa iriomotensis NBRC 100142.</title>
        <authorList>
            <person name="Komaki H."/>
            <person name="Tamura T."/>
        </authorList>
    </citation>
    <scope>NUCLEOTIDE SEQUENCE [LARGE SCALE GENOMIC DNA]</scope>
    <source>
        <strain evidence="6 7">NBRC 100142</strain>
    </source>
</reference>
<dbReference type="InterPro" id="IPR051265">
    <property type="entry name" value="HIBADH-related_NP60_sf"/>
</dbReference>
<dbReference type="Pfam" id="PF03446">
    <property type="entry name" value="NAD_binding_2"/>
    <property type="match status" value="1"/>
</dbReference>